<dbReference type="GO" id="GO:0032259">
    <property type="term" value="P:methylation"/>
    <property type="evidence" value="ECO:0007669"/>
    <property type="project" value="UniProtKB-KW"/>
</dbReference>
<sequence>MPIDACNSLNISPLISVAKVMVINAVMTQSTRAKPLFNSAAIPSHPAKDHSSRQKKPSHRLMPLPEGWESVFDDVSRTMYGPEGEQEEVSDSVIALRRK</sequence>
<accession>A0A7Z8ZGP0</accession>
<keyword evidence="2" id="KW-0808">Transferase</keyword>
<keyword evidence="3" id="KW-1185">Reference proteome</keyword>
<reference evidence="2 3" key="1">
    <citation type="submission" date="2018-12" db="EMBL/GenBank/DDBJ databases">
        <authorList>
            <consortium name="Pathogen Informatics"/>
        </authorList>
    </citation>
    <scope>NUCLEOTIDE SEQUENCE [LARGE SCALE GENOMIC DNA]</scope>
    <source>
        <strain evidence="2 3">NCTC9997</strain>
    </source>
</reference>
<protein>
    <submittedName>
        <fullName evidence="2">Type 12 methyltransferase</fullName>
    </submittedName>
</protein>
<feature type="region of interest" description="Disordered" evidence="1">
    <location>
        <begin position="37"/>
        <end position="65"/>
    </location>
</feature>
<evidence type="ECO:0000313" key="3">
    <source>
        <dbReference type="Proteomes" id="UP000267630"/>
    </source>
</evidence>
<name>A0A7Z8ZGP0_RAOTE</name>
<feature type="region of interest" description="Disordered" evidence="1">
    <location>
        <begin position="80"/>
        <end position="99"/>
    </location>
</feature>
<keyword evidence="2" id="KW-0489">Methyltransferase</keyword>
<dbReference type="EMBL" id="LR134253">
    <property type="protein sequence ID" value="VED55334.1"/>
    <property type="molecule type" value="Genomic_DNA"/>
</dbReference>
<evidence type="ECO:0000313" key="2">
    <source>
        <dbReference type="EMBL" id="VED55334.1"/>
    </source>
</evidence>
<dbReference type="GO" id="GO:0008168">
    <property type="term" value="F:methyltransferase activity"/>
    <property type="evidence" value="ECO:0007669"/>
    <property type="project" value="UniProtKB-KW"/>
</dbReference>
<gene>
    <name evidence="2" type="ORF">NCTC9997_05905</name>
</gene>
<organism evidence="2 3">
    <name type="scientific">Raoultella terrigena</name>
    <name type="common">Klebsiella terrigena</name>
    <dbReference type="NCBI Taxonomy" id="577"/>
    <lineage>
        <taxon>Bacteria</taxon>
        <taxon>Pseudomonadati</taxon>
        <taxon>Pseudomonadota</taxon>
        <taxon>Gammaproteobacteria</taxon>
        <taxon>Enterobacterales</taxon>
        <taxon>Enterobacteriaceae</taxon>
        <taxon>Klebsiella/Raoultella group</taxon>
        <taxon>Raoultella</taxon>
    </lineage>
</organism>
<dbReference type="AlphaFoldDB" id="A0A7Z8ZGP0"/>
<dbReference type="Proteomes" id="UP000267630">
    <property type="component" value="Chromosome 3"/>
</dbReference>
<proteinExistence type="predicted"/>
<evidence type="ECO:0000256" key="1">
    <source>
        <dbReference type="SAM" id="MobiDB-lite"/>
    </source>
</evidence>